<dbReference type="EMBL" id="LJHD01000133">
    <property type="protein sequence ID" value="ONI43830.1"/>
    <property type="molecule type" value="Genomic_DNA"/>
</dbReference>
<dbReference type="Proteomes" id="UP000188637">
    <property type="component" value="Unassembled WGS sequence"/>
</dbReference>
<gene>
    <name evidence="1" type="ORF">AN640_06100</name>
</gene>
<name>A0ACC8XHV6_9FIRM</name>
<keyword evidence="2" id="KW-1185">Reference proteome</keyword>
<reference evidence="1" key="1">
    <citation type="submission" date="2016-08" db="EMBL/GenBank/DDBJ databases">
        <authorList>
            <person name="Ngugi D.K."/>
            <person name="Miyake S."/>
            <person name="Stingl U."/>
        </authorList>
    </citation>
    <scope>NUCLEOTIDE SEQUENCE</scope>
    <source>
        <strain evidence="1">SCG-D08WGA-EpuloA1</strain>
    </source>
</reference>
<proteinExistence type="predicted"/>
<organism evidence="1 2">
    <name type="scientific">Candidatus Epulonipiscium fishelsonii</name>
    <dbReference type="NCBI Taxonomy" id="77094"/>
    <lineage>
        <taxon>Bacteria</taxon>
        <taxon>Bacillati</taxon>
        <taxon>Bacillota</taxon>
        <taxon>Clostridia</taxon>
        <taxon>Lachnospirales</taxon>
        <taxon>Lachnospiraceae</taxon>
        <taxon>Candidatus Epulonipiscium</taxon>
    </lineage>
</organism>
<accession>A0ACC8XHV6</accession>
<comment type="caution">
    <text evidence="1">The sequence shown here is derived from an EMBL/GenBank/DDBJ whole genome shotgun (WGS) entry which is preliminary data.</text>
</comment>
<sequence length="659" mass="73298">MNKTIIKRIYSLTCASIIAVLLLTTLIQVFYTGNRIQNEAHQIVTMQTDVAMEMVENWLNGRKSYVESFAYSVERQVLYTRMEEFVMYISEQANKPTFQEYEFDKVYFADLEGNFWDSKGWNSTDFDPRVREWYIGAMSTDGLYVTKPYKGAGSGTNVITVSTRVYDENNNVVGVVGANTFLDLLFKEVEALRNPSGGYIFIINSDQEVLVHFDENYLTKEAEYLTLHEVNANFDKILAGDENEVNLGITTEGTSVYGLYRNVPNTDWKIISNYPTKYVIRTLAIEFLRAVLIGAVAIVITSIFIKNLTKKYIKPLEQVVDVLESVKEGNLDLNVSLIPKNSYELNALVNSTETISIFLKSYIGEIAKILECFANGDFTANTTQKYIGDFSAINTSINNITVSLIQLLKETTDSAIEVGAGAKQIANSAQTLADVTQKQSTLVEGFKQDTNNIFNSVSSSINEIQITTELIHEVNERASEGKDVMEQMVTAIKAINKSTEKISEVIQGIETIAQETNILALNASIEASRAGEAGKSFSVVATQVRELSINTSKIVQQINTLLSNNLNSVKQGETMVDLTSKTLQEIINSVDKTTEASKNLTKNTSNQKELINQLAKGTDELSTGIKHNADISSENLAVSEELTAHAEALKSQLQRFKIK</sequence>
<evidence type="ECO:0000313" key="2">
    <source>
        <dbReference type="Proteomes" id="UP000188637"/>
    </source>
</evidence>
<protein>
    <submittedName>
        <fullName evidence="1">Uncharacterized protein</fullName>
    </submittedName>
</protein>
<evidence type="ECO:0000313" key="1">
    <source>
        <dbReference type="EMBL" id="ONI43830.1"/>
    </source>
</evidence>